<reference evidence="1" key="1">
    <citation type="submission" date="2023-04" db="EMBL/GenBank/DDBJ databases">
        <title>Draft Genome sequencing of Naganishia species isolated from polar environments using Oxford Nanopore Technology.</title>
        <authorList>
            <person name="Leo P."/>
            <person name="Venkateswaran K."/>
        </authorList>
    </citation>
    <scope>NUCLEOTIDE SEQUENCE</scope>
    <source>
        <strain evidence="1">MNA-CCFEE 5262</strain>
    </source>
</reference>
<evidence type="ECO:0000313" key="1">
    <source>
        <dbReference type="EMBL" id="KAJ9099715.1"/>
    </source>
</evidence>
<dbReference type="EMBL" id="JASBWS010000080">
    <property type="protein sequence ID" value="KAJ9099715.1"/>
    <property type="molecule type" value="Genomic_DNA"/>
</dbReference>
<comment type="caution">
    <text evidence="1">The sequence shown here is derived from an EMBL/GenBank/DDBJ whole genome shotgun (WGS) entry which is preliminary data.</text>
</comment>
<sequence>MPFNALLNHPNKQHHHRSLPAPTVATSSSISPAPSNGVVSLLYLPAEVLSEVAEYLKHPWDKREWYEPFLDFTCCRDEFEDRVIHDETAKWEERRRSRAEILRFASVSKSIRRMVLMDLFKRIGFNLCANQHGLPVPDLAIECCQYVNQLAREPPADPRHRELFINKDSTDHKVQGDYPLSYIDFLVPFVNVQEVTISYRLFDEVNSDYGKKLGQGLIDEANAGNDRRERRRRGENVPFSNPNVESLIIKAMAAGSDDWWEKNGLLQLTTLGLIFRQLDLPNIRFLKFRHEDMWGFHCTQFPWFWQRITDAFQVADYPLLEELELELEMDMDSWICDTVLCDVFQVLLCAIHPSRILRRFSVSVTFNVDIYQETGCPWKAHRRWNADKTGLVPMGLRPEVFPDLERLLLLVKLVQESHPHLDSFDMDLGCTIAGNAESERSLADGKYRDSYVFWTFDYLHNPRQDQNIIDFAPPDEDRGETTSHVHVEKDKFARYTVYEDEIQESFYNHLVDHPRPRSLDPFASGDNSSIDEPSGEEL</sequence>
<protein>
    <submittedName>
        <fullName evidence="1">Uncharacterized protein</fullName>
    </submittedName>
</protein>
<name>A0ACC2VJY0_9TREE</name>
<dbReference type="Proteomes" id="UP001230649">
    <property type="component" value="Unassembled WGS sequence"/>
</dbReference>
<gene>
    <name evidence="1" type="ORF">QFC20_005593</name>
</gene>
<accession>A0ACC2VJY0</accession>
<keyword evidence="2" id="KW-1185">Reference proteome</keyword>
<organism evidence="1 2">
    <name type="scientific">Naganishia adeliensis</name>
    <dbReference type="NCBI Taxonomy" id="92952"/>
    <lineage>
        <taxon>Eukaryota</taxon>
        <taxon>Fungi</taxon>
        <taxon>Dikarya</taxon>
        <taxon>Basidiomycota</taxon>
        <taxon>Agaricomycotina</taxon>
        <taxon>Tremellomycetes</taxon>
        <taxon>Filobasidiales</taxon>
        <taxon>Filobasidiaceae</taxon>
        <taxon>Naganishia</taxon>
    </lineage>
</organism>
<proteinExistence type="predicted"/>
<evidence type="ECO:0000313" key="2">
    <source>
        <dbReference type="Proteomes" id="UP001230649"/>
    </source>
</evidence>